<accession>L1KR63</accession>
<reference evidence="1 2" key="1">
    <citation type="submission" date="2012-11" db="EMBL/GenBank/DDBJ databases">
        <authorList>
            <person name="Huguet-Tapia J.C."/>
            <person name="Durkin A.S."/>
            <person name="Pettis G.S."/>
            <person name="Badger J.H."/>
        </authorList>
    </citation>
    <scope>NUCLEOTIDE SEQUENCE [LARGE SCALE GENOMIC DNA]</scope>
    <source>
        <strain evidence="1 2">91-03</strain>
    </source>
</reference>
<gene>
    <name evidence="1" type="ORF">STRIP9103_01674</name>
</gene>
<sequence>MRASIGRSCRMDVRATLRCEKG</sequence>
<keyword evidence="2" id="KW-1185">Reference proteome</keyword>
<evidence type="ECO:0000313" key="1">
    <source>
        <dbReference type="EMBL" id="EKX62980.1"/>
    </source>
</evidence>
<dbReference type="EMBL" id="AEJC01000473">
    <property type="protein sequence ID" value="EKX62980.1"/>
    <property type="molecule type" value="Genomic_DNA"/>
</dbReference>
<name>L1KR63_9ACTN</name>
<protein>
    <submittedName>
        <fullName evidence="1">Uncharacterized protein</fullName>
    </submittedName>
</protein>
<proteinExistence type="predicted"/>
<organism evidence="1 2">
    <name type="scientific">Streptomyces ipomoeae 91-03</name>
    <dbReference type="NCBI Taxonomy" id="698759"/>
    <lineage>
        <taxon>Bacteria</taxon>
        <taxon>Bacillati</taxon>
        <taxon>Actinomycetota</taxon>
        <taxon>Actinomycetes</taxon>
        <taxon>Kitasatosporales</taxon>
        <taxon>Streptomycetaceae</taxon>
        <taxon>Streptomyces</taxon>
    </lineage>
</organism>
<feature type="non-terminal residue" evidence="1">
    <location>
        <position position="22"/>
    </location>
</feature>
<dbReference type="AlphaFoldDB" id="L1KR63"/>
<dbReference type="Proteomes" id="UP000010411">
    <property type="component" value="Unassembled WGS sequence"/>
</dbReference>
<comment type="caution">
    <text evidence="1">The sequence shown here is derived from an EMBL/GenBank/DDBJ whole genome shotgun (WGS) entry which is preliminary data.</text>
</comment>
<evidence type="ECO:0000313" key="2">
    <source>
        <dbReference type="Proteomes" id="UP000010411"/>
    </source>
</evidence>